<name>B5H2D2_STRCL</name>
<sequence length="168" mass="18466">MTAKDPNEKTGRLSMDKAGLQAFLRDRVELFQRDVRAIAEDDAVFGPSMGKLIRRKGYDTGSRSDQDRFNGEFPLMLGHMVKSGHLHEHGVNLNGAIRTSAEQLTGIYDEQSKLFKDLVDNLQSSIDELFDTQSGNLVGISGQDFLDMFEDVNERLAGGQGGGGGKKD</sequence>
<reference evidence="1 2" key="1">
    <citation type="journal article" date="2010" name="Genome Biol. Evol.">
        <title>The sequence of a 1.8-mb bacterial linear plasmid reveals a rich evolutionary reservoir of secondary metabolic pathways.</title>
        <authorList>
            <person name="Medema M.H."/>
            <person name="Trefzer A."/>
            <person name="Kovalchuk A."/>
            <person name="van den Berg M."/>
            <person name="Mueller U."/>
            <person name="Heijne W."/>
            <person name="Wu L."/>
            <person name="Alam M.T."/>
            <person name="Ronning C.M."/>
            <person name="Nierman W.C."/>
            <person name="Bovenberg R.A.L."/>
            <person name="Breitling R."/>
            <person name="Takano E."/>
        </authorList>
    </citation>
    <scope>NUCLEOTIDE SEQUENCE [LARGE SCALE GENOMIC DNA]</scope>
    <source>
        <strain evidence="2">ATCC 27064 / DSM 738 / JCM 4710 / NBRC 13307 / NCIMB 12785 / NRRL 3585 / VKM Ac-602</strain>
    </source>
</reference>
<dbReference type="KEGG" id="sclf:BB341_25895"/>
<organism evidence="1 2">
    <name type="scientific">Streptomyces clavuligerus</name>
    <dbReference type="NCBI Taxonomy" id="1901"/>
    <lineage>
        <taxon>Bacteria</taxon>
        <taxon>Bacillati</taxon>
        <taxon>Actinomycetota</taxon>
        <taxon>Actinomycetes</taxon>
        <taxon>Kitasatosporales</taxon>
        <taxon>Streptomycetaceae</taxon>
        <taxon>Streptomyces</taxon>
    </lineage>
</organism>
<dbReference type="RefSeq" id="WP_003958447.1">
    <property type="nucleotide sequence ID" value="NZ_CM000913.1"/>
</dbReference>
<evidence type="ECO:0008006" key="3">
    <source>
        <dbReference type="Google" id="ProtNLM"/>
    </source>
</evidence>
<dbReference type="OrthoDB" id="4222018at2"/>
<protein>
    <recommendedName>
        <fullName evidence="3">Type VII secretion system-associated protein</fullName>
    </recommendedName>
</protein>
<accession>B5H2D2</accession>
<gene>
    <name evidence="1" type="ORF">SCLAV_0381</name>
</gene>
<dbReference type="InterPro" id="IPR049801">
    <property type="entry name" value="T7SS_assoc-like"/>
</dbReference>
<dbReference type="NCBIfam" id="NF033533">
    <property type="entry name" value="lone7_assoc_B"/>
    <property type="match status" value="1"/>
</dbReference>
<dbReference type="GeneID" id="93732920"/>
<keyword evidence="2" id="KW-1185">Reference proteome</keyword>
<evidence type="ECO:0000313" key="1">
    <source>
        <dbReference type="EMBL" id="EFG05457.1"/>
    </source>
</evidence>
<proteinExistence type="predicted"/>
<dbReference type="eggNOG" id="ENOG5032EUY">
    <property type="taxonomic scope" value="Bacteria"/>
</dbReference>
<dbReference type="Proteomes" id="UP000002357">
    <property type="component" value="Chromosome"/>
</dbReference>
<dbReference type="EMBL" id="CM000913">
    <property type="protein sequence ID" value="EFG05457.1"/>
    <property type="molecule type" value="Genomic_DNA"/>
</dbReference>
<dbReference type="AlphaFoldDB" id="B5H2D2"/>
<evidence type="ECO:0000313" key="2">
    <source>
        <dbReference type="Proteomes" id="UP000002357"/>
    </source>
</evidence>
<dbReference type="STRING" id="1901.BB341_25895"/>